<dbReference type="EMBL" id="JBHTLU010000041">
    <property type="protein sequence ID" value="MFD1224025.1"/>
    <property type="molecule type" value="Genomic_DNA"/>
</dbReference>
<dbReference type="PROSITE" id="PS50005">
    <property type="entry name" value="TPR"/>
    <property type="match status" value="1"/>
</dbReference>
<dbReference type="InterPro" id="IPR011990">
    <property type="entry name" value="TPR-like_helical_dom_sf"/>
</dbReference>
<evidence type="ECO:0000259" key="2">
    <source>
        <dbReference type="Pfam" id="PF00535"/>
    </source>
</evidence>
<evidence type="ECO:0000313" key="3">
    <source>
        <dbReference type="EMBL" id="MFD1224025.1"/>
    </source>
</evidence>
<dbReference type="PANTHER" id="PTHR43630:SF2">
    <property type="entry name" value="GLYCOSYLTRANSFERASE"/>
    <property type="match status" value="1"/>
</dbReference>
<dbReference type="Pfam" id="PF00535">
    <property type="entry name" value="Glycos_transf_2"/>
    <property type="match status" value="1"/>
</dbReference>
<protein>
    <submittedName>
        <fullName evidence="3">Glycosyltransferase</fullName>
        <ecNumber evidence="3">2.4.-.-</ecNumber>
    </submittedName>
</protein>
<dbReference type="SUPFAM" id="SSF48452">
    <property type="entry name" value="TPR-like"/>
    <property type="match status" value="2"/>
</dbReference>
<feature type="repeat" description="TPR" evidence="1">
    <location>
        <begin position="38"/>
        <end position="71"/>
    </location>
</feature>
<dbReference type="InterPro" id="IPR029044">
    <property type="entry name" value="Nucleotide-diphossugar_trans"/>
</dbReference>
<reference evidence="4" key="1">
    <citation type="journal article" date="2019" name="Int. J. Syst. Evol. Microbiol.">
        <title>The Global Catalogue of Microorganisms (GCM) 10K type strain sequencing project: providing services to taxonomists for standard genome sequencing and annotation.</title>
        <authorList>
            <consortium name="The Broad Institute Genomics Platform"/>
            <consortium name="The Broad Institute Genome Sequencing Center for Infectious Disease"/>
            <person name="Wu L."/>
            <person name="Ma J."/>
        </authorList>
    </citation>
    <scope>NUCLEOTIDE SEQUENCE [LARGE SCALE GENOMIC DNA]</scope>
    <source>
        <strain evidence="4">CCUG 53270</strain>
    </source>
</reference>
<dbReference type="Proteomes" id="UP001597180">
    <property type="component" value="Unassembled WGS sequence"/>
</dbReference>
<keyword evidence="3" id="KW-0808">Transferase</keyword>
<accession>A0ABW3UX23</accession>
<name>A0ABW3UX23_9BACL</name>
<comment type="caution">
    <text evidence="3">The sequence shown here is derived from an EMBL/GenBank/DDBJ whole genome shotgun (WGS) entry which is preliminary data.</text>
</comment>
<organism evidence="3 4">
    <name type="scientific">Paenibacillus vulneris</name>
    <dbReference type="NCBI Taxonomy" id="1133364"/>
    <lineage>
        <taxon>Bacteria</taxon>
        <taxon>Bacillati</taxon>
        <taxon>Bacillota</taxon>
        <taxon>Bacilli</taxon>
        <taxon>Bacillales</taxon>
        <taxon>Paenibacillaceae</taxon>
        <taxon>Paenibacillus</taxon>
    </lineage>
</organism>
<dbReference type="Gene3D" id="1.25.40.10">
    <property type="entry name" value="Tetratricopeptide repeat domain"/>
    <property type="match status" value="2"/>
</dbReference>
<dbReference type="InterPro" id="IPR019734">
    <property type="entry name" value="TPR_rpt"/>
</dbReference>
<evidence type="ECO:0000256" key="1">
    <source>
        <dbReference type="PROSITE-ProRule" id="PRU00339"/>
    </source>
</evidence>
<dbReference type="PANTHER" id="PTHR43630">
    <property type="entry name" value="POLY-BETA-1,6-N-ACETYL-D-GLUCOSAMINE SYNTHASE"/>
    <property type="match status" value="1"/>
</dbReference>
<dbReference type="InterPro" id="IPR001173">
    <property type="entry name" value="Glyco_trans_2-like"/>
</dbReference>
<keyword evidence="1" id="KW-0802">TPR repeat</keyword>
<feature type="domain" description="Glycosyltransferase 2-like" evidence="2">
    <location>
        <begin position="105"/>
        <end position="196"/>
    </location>
</feature>
<gene>
    <name evidence="3" type="ORF">ACFQ4B_28280</name>
</gene>
<keyword evidence="3" id="KW-0328">Glycosyltransferase</keyword>
<evidence type="ECO:0000313" key="4">
    <source>
        <dbReference type="Proteomes" id="UP001597180"/>
    </source>
</evidence>
<proteinExistence type="predicted"/>
<dbReference type="SUPFAM" id="SSF53448">
    <property type="entry name" value="Nucleotide-diphospho-sugar transferases"/>
    <property type="match status" value="1"/>
</dbReference>
<dbReference type="EC" id="2.4.-.-" evidence="3"/>
<dbReference type="Pfam" id="PF14559">
    <property type="entry name" value="TPR_19"/>
    <property type="match status" value="1"/>
</dbReference>
<dbReference type="RefSeq" id="WP_345589355.1">
    <property type="nucleotide sequence ID" value="NZ_BAABJG010000017.1"/>
</dbReference>
<sequence>MEENRNSHQAIKEALQQQDYRLAERLAKAQLEEDPWDAQVWASLGEALLHRGYGEAARRVFDRAWLLDPEAGWMRSVQSELGKRGAGTERYDIELLLLTKPVRLSAAVITRNEEETIEKCIRSVSNAVDEIIVIDYGSTDRTLDIVRKLPRVKLVQADWHGSYAQVRNEAHAHATGDWIVWLEADEMLHPDDARPIRDAACLFQRINMPVALDLVLFQRKNGALLQTFARSRMYPLGRGLSYEGKVFEVLKHRATDDTQLPLLRRKIRVRLQSISSPGHEGEKAGIRLELLQGMLQEQPDDPVWLLRCGQELAVQGRWEEALYYAKEADRIGKTLNDFPERLELAVLEVRLLAELKRWEEAERAVMIALVSFPDYPDFSYYLSQIHMRMAEERFREAERSLNLAMQGFATYRGPDPADHDIADWRRRYMMAELALDGGELAAADDEYRKLLKVFPEWEELKRRREAIQLEKDALENMEPRGTRNG</sequence>
<dbReference type="Gene3D" id="3.90.550.10">
    <property type="entry name" value="Spore Coat Polysaccharide Biosynthesis Protein SpsA, Chain A"/>
    <property type="match status" value="1"/>
</dbReference>
<keyword evidence="4" id="KW-1185">Reference proteome</keyword>
<dbReference type="GO" id="GO:0016757">
    <property type="term" value="F:glycosyltransferase activity"/>
    <property type="evidence" value="ECO:0007669"/>
    <property type="project" value="UniProtKB-KW"/>
</dbReference>